<comment type="caution">
    <text evidence="2">The sequence shown here is derived from an EMBL/GenBank/DDBJ whole genome shotgun (WGS) entry which is preliminary data.</text>
</comment>
<name>A0AAD7H4M7_9AGAR</name>
<evidence type="ECO:0000256" key="1">
    <source>
        <dbReference type="SAM" id="MobiDB-lite"/>
    </source>
</evidence>
<feature type="region of interest" description="Disordered" evidence="1">
    <location>
        <begin position="33"/>
        <end position="61"/>
    </location>
</feature>
<protein>
    <submittedName>
        <fullName evidence="2">Uncharacterized protein</fullName>
    </submittedName>
</protein>
<gene>
    <name evidence="2" type="ORF">B0H16DRAFT_1815743</name>
</gene>
<organism evidence="2 3">
    <name type="scientific">Mycena metata</name>
    <dbReference type="NCBI Taxonomy" id="1033252"/>
    <lineage>
        <taxon>Eukaryota</taxon>
        <taxon>Fungi</taxon>
        <taxon>Dikarya</taxon>
        <taxon>Basidiomycota</taxon>
        <taxon>Agaricomycotina</taxon>
        <taxon>Agaricomycetes</taxon>
        <taxon>Agaricomycetidae</taxon>
        <taxon>Agaricales</taxon>
        <taxon>Marasmiineae</taxon>
        <taxon>Mycenaceae</taxon>
        <taxon>Mycena</taxon>
    </lineage>
</organism>
<reference evidence="2" key="1">
    <citation type="submission" date="2023-03" db="EMBL/GenBank/DDBJ databases">
        <title>Massive genome expansion in bonnet fungi (Mycena s.s.) driven by repeated elements and novel gene families across ecological guilds.</title>
        <authorList>
            <consortium name="Lawrence Berkeley National Laboratory"/>
            <person name="Harder C.B."/>
            <person name="Miyauchi S."/>
            <person name="Viragh M."/>
            <person name="Kuo A."/>
            <person name="Thoen E."/>
            <person name="Andreopoulos B."/>
            <person name="Lu D."/>
            <person name="Skrede I."/>
            <person name="Drula E."/>
            <person name="Henrissat B."/>
            <person name="Morin E."/>
            <person name="Kohler A."/>
            <person name="Barry K."/>
            <person name="LaButti K."/>
            <person name="Morin E."/>
            <person name="Salamov A."/>
            <person name="Lipzen A."/>
            <person name="Mereny Z."/>
            <person name="Hegedus B."/>
            <person name="Baldrian P."/>
            <person name="Stursova M."/>
            <person name="Weitz H."/>
            <person name="Taylor A."/>
            <person name="Grigoriev I.V."/>
            <person name="Nagy L.G."/>
            <person name="Martin F."/>
            <person name="Kauserud H."/>
        </authorList>
    </citation>
    <scope>NUCLEOTIDE SEQUENCE</scope>
    <source>
        <strain evidence="2">CBHHK182m</strain>
    </source>
</reference>
<sequence>MVRCRTHFLRPARATQLERFRREWTQRLIESPPEQLVQYPSPEATTASYSGRPRLTRSRSETAISSSTSLFRVSPSPIITEFSPTVAMDDPIIAPPPPTPEPVSPGSPMHVTPTETALVRIFDLEDPVRMLQSVLGDSVLQVLFRILLGPAAHLSPITSDDVIKILDHGETWYRLRPILSHQYRRFFDSLAAIILCAGNDHNPWVNGTGRDIPAGLPHEALIDAHDRIPGVLLFRLYLHLTFEELRFRSEAEALAHGTTLQKVCRHTIFWIANAIRLSVEAGWYTRWNWGAPIGMSRIEFIHRVSRHFSYNGYSDLAMHVANRAERSEVDFGATSFLIQLIHFIYARHAACARLINPDATHLIYTNFEWDPMEGPQCFIAVWPMADDLHLPVVGRDPAHQLVRLSLADGGIEDINDHLKQLALESEEDVMEVDDAYGFPAYDL</sequence>
<dbReference type="Proteomes" id="UP001215598">
    <property type="component" value="Unassembled WGS sequence"/>
</dbReference>
<evidence type="ECO:0000313" key="3">
    <source>
        <dbReference type="Proteomes" id="UP001215598"/>
    </source>
</evidence>
<keyword evidence="3" id="KW-1185">Reference proteome</keyword>
<evidence type="ECO:0000313" key="2">
    <source>
        <dbReference type="EMBL" id="KAJ7711826.1"/>
    </source>
</evidence>
<dbReference type="EMBL" id="JARKIB010000384">
    <property type="protein sequence ID" value="KAJ7711826.1"/>
    <property type="molecule type" value="Genomic_DNA"/>
</dbReference>
<accession>A0AAD7H4M7</accession>
<dbReference type="AlphaFoldDB" id="A0AAD7H4M7"/>
<proteinExistence type="predicted"/>